<proteinExistence type="predicted"/>
<dbReference type="RefSeq" id="WP_157841743.1">
    <property type="nucleotide sequence ID" value="NZ_JBFBDJ010000001.1"/>
</dbReference>
<gene>
    <name evidence="1" type="ORF">ACFPL4_00250</name>
</gene>
<sequence>MTSRNDVVSVPALLRHAGAAVVIAGGRGTDALLGDEPAGRDLAVMRRLREQFGIGTAF</sequence>
<dbReference type="GeneID" id="31236080"/>
<evidence type="ECO:0000313" key="2">
    <source>
        <dbReference type="Proteomes" id="UP001595908"/>
    </source>
</evidence>
<dbReference type="EMBL" id="JBHSJE010000001">
    <property type="protein sequence ID" value="MFC4976796.1"/>
    <property type="molecule type" value="Genomic_DNA"/>
</dbReference>
<organism evidence="1 2">
    <name type="scientific">Streptomyces atroolivaceus</name>
    <dbReference type="NCBI Taxonomy" id="66869"/>
    <lineage>
        <taxon>Bacteria</taxon>
        <taxon>Bacillati</taxon>
        <taxon>Actinomycetota</taxon>
        <taxon>Actinomycetes</taxon>
        <taxon>Kitasatosporales</taxon>
        <taxon>Streptomycetaceae</taxon>
        <taxon>Streptomyces</taxon>
    </lineage>
</organism>
<evidence type="ECO:0000313" key="1">
    <source>
        <dbReference type="EMBL" id="MFC4976796.1"/>
    </source>
</evidence>
<comment type="caution">
    <text evidence="1">The sequence shown here is derived from an EMBL/GenBank/DDBJ whole genome shotgun (WGS) entry which is preliminary data.</text>
</comment>
<dbReference type="Proteomes" id="UP001595908">
    <property type="component" value="Unassembled WGS sequence"/>
</dbReference>
<keyword evidence="2" id="KW-1185">Reference proteome</keyword>
<accession>A0ABV9UYH2</accession>
<name>A0ABV9UYH2_STRAZ</name>
<protein>
    <submittedName>
        <fullName evidence="1">Uncharacterized protein</fullName>
    </submittedName>
</protein>
<reference evidence="2" key="1">
    <citation type="journal article" date="2019" name="Int. J. Syst. Evol. Microbiol.">
        <title>The Global Catalogue of Microorganisms (GCM) 10K type strain sequencing project: providing services to taxonomists for standard genome sequencing and annotation.</title>
        <authorList>
            <consortium name="The Broad Institute Genomics Platform"/>
            <consortium name="The Broad Institute Genome Sequencing Center for Infectious Disease"/>
            <person name="Wu L."/>
            <person name="Ma J."/>
        </authorList>
    </citation>
    <scope>NUCLEOTIDE SEQUENCE [LARGE SCALE GENOMIC DNA]</scope>
    <source>
        <strain evidence="2">ICMP 257</strain>
    </source>
</reference>